<reference evidence="2 3" key="1">
    <citation type="journal article" date="2012" name="Science">
        <title>The Paleozoic origin of enzymatic lignin decomposition reconstructed from 31 fungal genomes.</title>
        <authorList>
            <person name="Floudas D."/>
            <person name="Binder M."/>
            <person name="Riley R."/>
            <person name="Barry K."/>
            <person name="Blanchette R.A."/>
            <person name="Henrissat B."/>
            <person name="Martinez A.T."/>
            <person name="Otillar R."/>
            <person name="Spatafora J.W."/>
            <person name="Yadav J.S."/>
            <person name="Aerts A."/>
            <person name="Benoit I."/>
            <person name="Boyd A."/>
            <person name="Carlson A."/>
            <person name="Copeland A."/>
            <person name="Coutinho P.M."/>
            <person name="de Vries R.P."/>
            <person name="Ferreira P."/>
            <person name="Findley K."/>
            <person name="Foster B."/>
            <person name="Gaskell J."/>
            <person name="Glotzer D."/>
            <person name="Gorecki P."/>
            <person name="Heitman J."/>
            <person name="Hesse C."/>
            <person name="Hori C."/>
            <person name="Igarashi K."/>
            <person name="Jurgens J.A."/>
            <person name="Kallen N."/>
            <person name="Kersten P."/>
            <person name="Kohler A."/>
            <person name="Kuees U."/>
            <person name="Kumar T.K.A."/>
            <person name="Kuo A."/>
            <person name="LaButti K."/>
            <person name="Larrondo L.F."/>
            <person name="Lindquist E."/>
            <person name="Ling A."/>
            <person name="Lombard V."/>
            <person name="Lucas S."/>
            <person name="Lundell T."/>
            <person name="Martin R."/>
            <person name="McLaughlin D.J."/>
            <person name="Morgenstern I."/>
            <person name="Morin E."/>
            <person name="Murat C."/>
            <person name="Nagy L.G."/>
            <person name="Nolan M."/>
            <person name="Ohm R.A."/>
            <person name="Patyshakuliyeva A."/>
            <person name="Rokas A."/>
            <person name="Ruiz-Duenas F.J."/>
            <person name="Sabat G."/>
            <person name="Salamov A."/>
            <person name="Samejima M."/>
            <person name="Schmutz J."/>
            <person name="Slot J.C."/>
            <person name="St John F."/>
            <person name="Stenlid J."/>
            <person name="Sun H."/>
            <person name="Sun S."/>
            <person name="Syed K."/>
            <person name="Tsang A."/>
            <person name="Wiebenga A."/>
            <person name="Young D."/>
            <person name="Pisabarro A."/>
            <person name="Eastwood D.C."/>
            <person name="Martin F."/>
            <person name="Cullen D."/>
            <person name="Grigoriev I.V."/>
            <person name="Hibbett D.S."/>
        </authorList>
    </citation>
    <scope>NUCLEOTIDE SEQUENCE [LARGE SCALE GENOMIC DNA]</scope>
    <source>
        <strain evidence="2 3">ATCC 11539</strain>
    </source>
</reference>
<dbReference type="GeneID" id="19306298"/>
<dbReference type="PANTHER" id="PTHR46579:SF2">
    <property type="entry name" value="C2H2-TYPE DOMAIN-CONTAINING PROTEIN"/>
    <property type="match status" value="1"/>
</dbReference>
<dbReference type="PANTHER" id="PTHR46579">
    <property type="entry name" value="F5/8 TYPE C DOMAIN-CONTAINING PROTEIN-RELATED"/>
    <property type="match status" value="1"/>
</dbReference>
<dbReference type="Proteomes" id="UP000030669">
    <property type="component" value="Unassembled WGS sequence"/>
</dbReference>
<evidence type="ECO:0000313" key="3">
    <source>
        <dbReference type="Proteomes" id="UP000030669"/>
    </source>
</evidence>
<dbReference type="KEGG" id="gtr:GLOTRDRAFT_44744"/>
<gene>
    <name evidence="2" type="ORF">GLOTRDRAFT_44744</name>
</gene>
<dbReference type="OMA" id="FHSTHIV"/>
<dbReference type="AlphaFoldDB" id="S7RL87"/>
<dbReference type="eggNOG" id="ENOG502S0HM">
    <property type="taxonomic scope" value="Eukaryota"/>
</dbReference>
<dbReference type="STRING" id="670483.S7RL87"/>
<evidence type="ECO:0008006" key="4">
    <source>
        <dbReference type="Google" id="ProtNLM"/>
    </source>
</evidence>
<evidence type="ECO:0000313" key="2">
    <source>
        <dbReference type="EMBL" id="EPQ53429.1"/>
    </source>
</evidence>
<feature type="region of interest" description="Disordered" evidence="1">
    <location>
        <begin position="591"/>
        <end position="630"/>
    </location>
</feature>
<name>S7RL87_GLOTA</name>
<protein>
    <recommendedName>
        <fullName evidence="4">Transposase domain-containing protein</fullName>
    </recommendedName>
</protein>
<sequence>MASTPPNRVLCVCTKCRQSSHQDQDGKLLPGVLVHPGTRRAHLKLDADMKLSMGVAGSGSTPHEAVPRPDHHGDVHLQLLPNEQQRATHTITAAAQATEDTDVFMEDINLKEESSDTDTVMADDGDEQASAIMTLALVLASWLHLCCGLSREASSRVLKVVHAIITLTFQLARLFHITSRADSDTSSMDIDMKHDVRTAMSNLSIEPILHRSVCCPKCFAQYSIQDCPDICPRRETRRSKPCGEVLWTIRHGSNGGPIRCPRRLYSTQSFESWLTWFLSRPGIEDIIDESYAHVPSGDTMHSIRDSPAWKSFGSFTSTRGNLVFSYYIDWFNPLTNKIAGKKVSAGAIMLFCMNLPEHLQWLPENTFFAGITPPPNEPTVTTITNIADPVIDQLAEFYTGKKIPTYRYPMGFFTRVGVMPFIADLIAIRKAGAGGFASHSAELFCSFCTCLRSQLECLDPTQWRPRTGLEVRTAAWRWHDAQTKTAKKEIFAETGVRWSSLHKLSYRDPVRHTVLGVMHNWMEGVLQHHARRKWGIGIEPGSSKDEDDSMLASASDINQEASDADAMDIDIIEHNDIPSSQRRRTPAVNFQMDSSGEESGDDDFLQADDESESDDSDDEDTKNDTGPGPTCIFSTLELGRIRACISDTVIPTWVDRPPVNLGDKSHGKLKADNWFILFSVMLPMVLVELWWSTNNHRDAQLLENFYDLVTCTNIIGSFSTSNDKADTYHAHYIRYRSSLRQLFPRSNSVPNHHYAMHNAELLKFWGPLMKISEFPYERSNGRLQKIKTNGHICEYVALDNYVR</sequence>
<keyword evidence="3" id="KW-1185">Reference proteome</keyword>
<dbReference type="EMBL" id="KB469305">
    <property type="protein sequence ID" value="EPQ53429.1"/>
    <property type="molecule type" value="Genomic_DNA"/>
</dbReference>
<dbReference type="RefSeq" id="XP_007867702.1">
    <property type="nucleotide sequence ID" value="XM_007869511.1"/>
</dbReference>
<proteinExistence type="predicted"/>
<dbReference type="HOGENOM" id="CLU_002101_4_1_1"/>
<dbReference type="OrthoDB" id="3247418at2759"/>
<organism evidence="2 3">
    <name type="scientific">Gloeophyllum trabeum (strain ATCC 11539 / FP-39264 / Madison 617)</name>
    <name type="common">Brown rot fungus</name>
    <dbReference type="NCBI Taxonomy" id="670483"/>
    <lineage>
        <taxon>Eukaryota</taxon>
        <taxon>Fungi</taxon>
        <taxon>Dikarya</taxon>
        <taxon>Basidiomycota</taxon>
        <taxon>Agaricomycotina</taxon>
        <taxon>Agaricomycetes</taxon>
        <taxon>Gloeophyllales</taxon>
        <taxon>Gloeophyllaceae</taxon>
        <taxon>Gloeophyllum</taxon>
    </lineage>
</organism>
<feature type="compositionally biased region" description="Acidic residues" evidence="1">
    <location>
        <begin position="595"/>
        <end position="621"/>
    </location>
</feature>
<accession>S7RL87</accession>
<evidence type="ECO:0000256" key="1">
    <source>
        <dbReference type="SAM" id="MobiDB-lite"/>
    </source>
</evidence>